<dbReference type="EMBL" id="FOIR01000003">
    <property type="protein sequence ID" value="SEW36995.1"/>
    <property type="molecule type" value="Genomic_DNA"/>
</dbReference>
<accession>A0A1I0R8G4</accession>
<feature type="region of interest" description="Disordered" evidence="1">
    <location>
        <begin position="689"/>
        <end position="710"/>
    </location>
</feature>
<evidence type="ECO:0000313" key="3">
    <source>
        <dbReference type="Proteomes" id="UP000199437"/>
    </source>
</evidence>
<dbReference type="NCBIfam" id="TIGR04183">
    <property type="entry name" value="Por_Secre_tail"/>
    <property type="match status" value="1"/>
</dbReference>
<keyword evidence="3" id="KW-1185">Reference proteome</keyword>
<protein>
    <submittedName>
        <fullName evidence="2">Por secretion system C-terminal sorting domain-containing protein</fullName>
    </submittedName>
</protein>
<reference evidence="3" key="1">
    <citation type="submission" date="2016-10" db="EMBL/GenBank/DDBJ databases">
        <authorList>
            <person name="Varghese N."/>
            <person name="Submissions S."/>
        </authorList>
    </citation>
    <scope>NUCLEOTIDE SEQUENCE [LARGE SCALE GENOMIC DNA]</scope>
    <source>
        <strain evidence="3">CGMCC 1.12402</strain>
    </source>
</reference>
<proteinExistence type="predicted"/>
<dbReference type="Proteomes" id="UP000199437">
    <property type="component" value="Unassembled WGS sequence"/>
</dbReference>
<dbReference type="AlphaFoldDB" id="A0A1I0R8G4"/>
<dbReference type="STRING" id="1267423.SAMN05216290_3247"/>
<name>A0A1I0R8G4_9BACT</name>
<organism evidence="2 3">
    <name type="scientific">Roseivirga pacifica</name>
    <dbReference type="NCBI Taxonomy" id="1267423"/>
    <lineage>
        <taxon>Bacteria</taxon>
        <taxon>Pseudomonadati</taxon>
        <taxon>Bacteroidota</taxon>
        <taxon>Cytophagia</taxon>
        <taxon>Cytophagales</taxon>
        <taxon>Roseivirgaceae</taxon>
        <taxon>Roseivirga</taxon>
    </lineage>
</organism>
<gene>
    <name evidence="2" type="ORF">SAMN05216290_3247</name>
</gene>
<dbReference type="InterPro" id="IPR026444">
    <property type="entry name" value="Secre_tail"/>
</dbReference>
<evidence type="ECO:0000313" key="2">
    <source>
        <dbReference type="EMBL" id="SEW36995.1"/>
    </source>
</evidence>
<sequence length="989" mass="103351">MLFGQGTFQSNASAGWHLATTWTLISGSDADGIPDSNDNVIVQSGHNVSISVASSGNNLTLNNGTISFSNTVTLSIAGNLSVTSNSNINGYNNSHVIQVAGNATIPTGITLSVGAIGFTVVGTTTINGSLSLSGYSGKPRNFGDIIINSGGSMTCTGADAYTFNGDLTNNGTFTATSYGTTFAFASSSGTIGGSGLISLFSATFNSPANYTNQGNLQFRNSFSGTGSFTNGNGGQLELQNGGPFSISTFDASAVGNTVTYTGYSNVSAFSGSYYNLVLNKSSGSLTFGGDISIDNDLTIQSGIFQIGAVTADIGGDLIIEGGEFTPDNASGETNLAGDVLMSGGEYDHNNGDVNFNGNVTVSGGAFSMAGSGSTIDVAGTFNHNGGTLQLDAGTLTVPNIYVAAGITFTVGGANVNSTGTAELDGTMLFNATNGTKSYNNIQVNVSGTWSVTQDEGFTVSGDITNNGTFNGSPTYGSAVYNLSSTSGTISGSNSLTIRNLLINSPANITNEGVLTVTTTLNGSGTFNNGANATLTYSGNNSSGSNFTITNFYASATGNTVVFNRDGDQQLRATSDSDNNYYNVHINTTAAGNDVTLAGNITIDNQLTLTMGDLFLANNRLTLADNATVSGGSADSFISLNGSGVLRKEYSAVGGSNAFPIGDNNDFSPIISFTVNSATLGSNPYVEFDVTDANHPNRNTDNTGSGGDDDGKTATAYISRYWSVNASDMSDPSYTFTAQYIDDDVTGTEANMIGALYRQPVGESFFDWHETGTVNPTNNQVTVTEADNWGDVYAMDNDEDRLPVDLVYFNVAKDGNLVKLEWQTASEENNDYFLVERSQNGVDFHSILSVDGKGNTSGLVNYEANDVQPLNGTSYYRLKQTDFNGQFAYSAIKRVDFSHKELAFEFSLSPNPISAGGRLKINGSLGQQIHNGAHLYIYSRNGSCVYQQALLNEWSESQLEVELPASLHAGIYIVSIVSGQKRASSKLILH</sequence>
<evidence type="ECO:0000256" key="1">
    <source>
        <dbReference type="SAM" id="MobiDB-lite"/>
    </source>
</evidence>